<dbReference type="KEGG" id="dps:DP1988"/>
<dbReference type="EMBL" id="CR522870">
    <property type="protein sequence ID" value="CAG36717.1"/>
    <property type="molecule type" value="Genomic_DNA"/>
</dbReference>
<dbReference type="RefSeq" id="WP_011189229.1">
    <property type="nucleotide sequence ID" value="NC_006138.1"/>
</dbReference>
<keyword evidence="2" id="KW-1185">Reference proteome</keyword>
<protein>
    <submittedName>
        <fullName evidence="1">Uncharacterized protein</fullName>
    </submittedName>
</protein>
<dbReference type="OrthoDB" id="10006838at2"/>
<dbReference type="Proteomes" id="UP000000602">
    <property type="component" value="Chromosome"/>
</dbReference>
<name>Q6ALQ8_DESPS</name>
<dbReference type="AlphaFoldDB" id="Q6ALQ8"/>
<dbReference type="STRING" id="177439.DP1988"/>
<evidence type="ECO:0000313" key="1">
    <source>
        <dbReference type="EMBL" id="CAG36717.1"/>
    </source>
</evidence>
<accession>Q6ALQ8</accession>
<organism evidence="1 2">
    <name type="scientific">Desulfotalea psychrophila (strain LSv54 / DSM 12343)</name>
    <dbReference type="NCBI Taxonomy" id="177439"/>
    <lineage>
        <taxon>Bacteria</taxon>
        <taxon>Pseudomonadati</taxon>
        <taxon>Thermodesulfobacteriota</taxon>
        <taxon>Desulfobulbia</taxon>
        <taxon>Desulfobulbales</taxon>
        <taxon>Desulfocapsaceae</taxon>
        <taxon>Desulfotalea</taxon>
    </lineage>
</organism>
<proteinExistence type="predicted"/>
<sequence length="218" mass="25578">MYEKELFKKEILNFLKENSTAYLKNQLQLKERVFLTSTIGVTEGGSSEPDGYAVNEDIFQKKTAILADKIFFYEDLFKDFITAYRLFQDLPQEVRISLQPLLNDSSLNTFIMSSAQMPTIENIWNYIKYEIIEEQHREEKNLHLEQIKNIFDLLFSQYVCYDSNYSRLTTKKGEVFDPDIHIRVLSGRVSGRVDRVLFQGYENKKTGLIIKKSIVENI</sequence>
<evidence type="ECO:0000313" key="2">
    <source>
        <dbReference type="Proteomes" id="UP000000602"/>
    </source>
</evidence>
<reference evidence="1" key="1">
    <citation type="journal article" date="2004" name="Environ. Microbiol.">
        <title>The genome of Desulfotalea psychrophila, a sulphate-reducing bacterium from permanently cold Arctic sediments.</title>
        <authorList>
            <person name="Rabus R."/>
            <person name="Ruepp A."/>
            <person name="Frickey T."/>
            <person name="Rattei T."/>
            <person name="Fartmann B."/>
            <person name="Stark M."/>
            <person name="Bauer M."/>
            <person name="Zibat A."/>
            <person name="Lombardot T."/>
            <person name="Becker I."/>
            <person name="Amann J."/>
            <person name="Gellner H."/>
            <person name="Teeling H."/>
            <person name="Leuschner W.D."/>
            <person name="Gloeckner F.-O."/>
            <person name="Lupas A.N."/>
            <person name="Amann R."/>
            <person name="Klenk H.-P."/>
        </authorList>
    </citation>
    <scope>NUCLEOTIDE SEQUENCE</scope>
    <source>
        <strain evidence="1">LSv54</strain>
    </source>
</reference>
<dbReference type="HOGENOM" id="CLU_1265256_0_0_7"/>
<gene>
    <name evidence="1" type="ordered locus">DP1988</name>
</gene>